<reference evidence="1" key="1">
    <citation type="submission" date="2021-02" db="EMBL/GenBank/DDBJ databases">
        <authorList>
            <consortium name="DOE Joint Genome Institute"/>
            <person name="Ahrendt S."/>
            <person name="Looney B.P."/>
            <person name="Miyauchi S."/>
            <person name="Morin E."/>
            <person name="Drula E."/>
            <person name="Courty P.E."/>
            <person name="Chicoki N."/>
            <person name="Fauchery L."/>
            <person name="Kohler A."/>
            <person name="Kuo A."/>
            <person name="Labutti K."/>
            <person name="Pangilinan J."/>
            <person name="Lipzen A."/>
            <person name="Riley R."/>
            <person name="Andreopoulos W."/>
            <person name="He G."/>
            <person name="Johnson J."/>
            <person name="Barry K.W."/>
            <person name="Grigoriev I.V."/>
            <person name="Nagy L."/>
            <person name="Hibbett D."/>
            <person name="Henrissat B."/>
            <person name="Matheny P.B."/>
            <person name="Labbe J."/>
            <person name="Martin F."/>
        </authorList>
    </citation>
    <scope>NUCLEOTIDE SEQUENCE</scope>
    <source>
        <strain evidence="1">FP105234-sp</strain>
    </source>
</reference>
<gene>
    <name evidence="1" type="ORF">FA95DRAFT_1614407</name>
</gene>
<proteinExistence type="predicted"/>
<reference evidence="1" key="2">
    <citation type="journal article" date="2022" name="New Phytol.">
        <title>Evolutionary transition to the ectomycorrhizal habit in the genomes of a hyperdiverse lineage of mushroom-forming fungi.</title>
        <authorList>
            <person name="Looney B."/>
            <person name="Miyauchi S."/>
            <person name="Morin E."/>
            <person name="Drula E."/>
            <person name="Courty P.E."/>
            <person name="Kohler A."/>
            <person name="Kuo A."/>
            <person name="LaButti K."/>
            <person name="Pangilinan J."/>
            <person name="Lipzen A."/>
            <person name="Riley R."/>
            <person name="Andreopoulos W."/>
            <person name="He G."/>
            <person name="Johnson J."/>
            <person name="Nolan M."/>
            <person name="Tritt A."/>
            <person name="Barry K.W."/>
            <person name="Grigoriev I.V."/>
            <person name="Nagy L.G."/>
            <person name="Hibbett D."/>
            <person name="Henrissat B."/>
            <person name="Matheny P.B."/>
            <person name="Labbe J."/>
            <person name="Martin F.M."/>
        </authorList>
    </citation>
    <scope>NUCLEOTIDE SEQUENCE</scope>
    <source>
        <strain evidence="1">FP105234-sp</strain>
    </source>
</reference>
<evidence type="ECO:0000313" key="1">
    <source>
        <dbReference type="EMBL" id="KAI0037276.1"/>
    </source>
</evidence>
<accession>A0ACB8R161</accession>
<evidence type="ECO:0000313" key="2">
    <source>
        <dbReference type="Proteomes" id="UP000814033"/>
    </source>
</evidence>
<name>A0ACB8R161_9AGAM</name>
<organism evidence="1 2">
    <name type="scientific">Auriscalpium vulgare</name>
    <dbReference type="NCBI Taxonomy" id="40419"/>
    <lineage>
        <taxon>Eukaryota</taxon>
        <taxon>Fungi</taxon>
        <taxon>Dikarya</taxon>
        <taxon>Basidiomycota</taxon>
        <taxon>Agaricomycotina</taxon>
        <taxon>Agaricomycetes</taxon>
        <taxon>Russulales</taxon>
        <taxon>Auriscalpiaceae</taxon>
        <taxon>Auriscalpium</taxon>
    </lineage>
</organism>
<dbReference type="Proteomes" id="UP000814033">
    <property type="component" value="Unassembled WGS sequence"/>
</dbReference>
<dbReference type="EMBL" id="MU277147">
    <property type="protein sequence ID" value="KAI0037276.1"/>
    <property type="molecule type" value="Genomic_DNA"/>
</dbReference>
<protein>
    <submittedName>
        <fullName evidence="1">Uncharacterized protein</fullName>
    </submittedName>
</protein>
<keyword evidence="2" id="KW-1185">Reference proteome</keyword>
<sequence length="259" mass="26126">MDAPGVTGHVPSAPPIKDADESSPAPAPPAADTPPPTVPVRPADATALAAHTAQAPAVPAAPRAGPPDAVITVRKSPTAPSLPPTDTSKAAAPPLVPAVPLTAARRVPAAPLTTALRVRTTDTGALAGAASVASRELSPAPPKAPTGAFAPAPTSVLAVAAPVWADGQPSHAQGELKRKRETNDREGTASKRQHKVQAVPHTATSSAAVRPATPDADVWAGVVKTELGGMQRGSDSEPMQVDGKPHLTVWIKVPDFSSR</sequence>
<comment type="caution">
    <text evidence="1">The sequence shown here is derived from an EMBL/GenBank/DDBJ whole genome shotgun (WGS) entry which is preliminary data.</text>
</comment>